<dbReference type="KEGG" id="hazt:108682274"/>
<dbReference type="Gene3D" id="3.30.428.10">
    <property type="entry name" value="HIT-like"/>
    <property type="match status" value="1"/>
</dbReference>
<dbReference type="AlphaFoldDB" id="A0A8B7PNI5"/>
<reference evidence="4" key="1">
    <citation type="submission" date="2025-08" db="UniProtKB">
        <authorList>
            <consortium name="RefSeq"/>
        </authorList>
    </citation>
    <scope>IDENTIFICATION</scope>
    <source>
        <tissue evidence="4">Whole organism</tissue>
    </source>
</reference>
<proteinExistence type="predicted"/>
<dbReference type="OMA" id="IVPITHY"/>
<dbReference type="GeneID" id="108682274"/>
<evidence type="ECO:0000259" key="2">
    <source>
        <dbReference type="Pfam" id="PF04677"/>
    </source>
</evidence>
<feature type="domain" description="Cwf19-like C-terminal" evidence="2">
    <location>
        <begin position="305"/>
        <end position="416"/>
    </location>
</feature>
<evidence type="ECO:0000313" key="4">
    <source>
        <dbReference type="RefSeq" id="XP_018026902.1"/>
    </source>
</evidence>
<dbReference type="OrthoDB" id="444325at2759"/>
<dbReference type="RefSeq" id="XP_018026902.1">
    <property type="nucleotide sequence ID" value="XM_018171413.2"/>
</dbReference>
<dbReference type="Pfam" id="PF04677">
    <property type="entry name" value="CwfJ_C_1"/>
    <property type="match status" value="1"/>
</dbReference>
<sequence>MSKVKKILVCGNVDGHFTSLFKRVTSVNNKTGPFELLLCVGNFFAADGNDEWNPYKMGSSKVPLPTFILGPSVESQKAFYPDIRGCELAENVIYLGPFGVYQSSSGLTIAYLSGSLDAPADLCGYSNHKVGQLEAEIRQAGVIDILVTSCVPSHVTTFTTKPEGLEDKACALVARLAASAQPRYHFSSLPQLFYERLPYRNHRVLQEPPRQVTRFLCLAGVDNSAKRKWLYAFFLTPATHCKQDELTAQPSDVTESPYNEALLPPLHQESDEMNKYFYGGGSKQGKKRAREEESEGARRQRGPPQPTGPCWFCLSSPDVEKHLIVSVGEHCYLALAKGGLVAHHLMLLPIHHYQTSLDLEPAAQQELTQFKSSLQKLFTASGRSAVFYERNYRTTHMQLHAVPLPNAVANNVSDVFQSMAAQQDLQLEEVPRRTELSAAVKSGQPFLLVEPPSGPCLLLRVRKGYNMLFDRQVLASEELLNVPSRVDWKDCKGTREQETSLRDQVRQMFAPYDFTADEDGDSSGSDSE</sequence>
<organism evidence="3 4">
    <name type="scientific">Hyalella azteca</name>
    <name type="common">Amphipod</name>
    <dbReference type="NCBI Taxonomy" id="294128"/>
    <lineage>
        <taxon>Eukaryota</taxon>
        <taxon>Metazoa</taxon>
        <taxon>Ecdysozoa</taxon>
        <taxon>Arthropoda</taxon>
        <taxon>Crustacea</taxon>
        <taxon>Multicrustacea</taxon>
        <taxon>Malacostraca</taxon>
        <taxon>Eumalacostraca</taxon>
        <taxon>Peracarida</taxon>
        <taxon>Amphipoda</taxon>
        <taxon>Senticaudata</taxon>
        <taxon>Talitrida</taxon>
        <taxon>Talitroidea</taxon>
        <taxon>Hyalellidae</taxon>
        <taxon>Hyalella</taxon>
    </lineage>
</organism>
<dbReference type="PANTHER" id="PTHR12072">
    <property type="entry name" value="CWF19, CELL CYCLE CONTROL PROTEIN"/>
    <property type="match status" value="1"/>
</dbReference>
<dbReference type="InterPro" id="IPR036265">
    <property type="entry name" value="HIT-like_sf"/>
</dbReference>
<dbReference type="GO" id="GO:0000398">
    <property type="term" value="P:mRNA splicing, via spliceosome"/>
    <property type="evidence" value="ECO:0007669"/>
    <property type="project" value="TreeGrafter"/>
</dbReference>
<dbReference type="InterPro" id="IPR006768">
    <property type="entry name" value="Cwf19-like_C_dom-1"/>
</dbReference>
<name>A0A8B7PNI5_HYAAZ</name>
<feature type="region of interest" description="Disordered" evidence="1">
    <location>
        <begin position="274"/>
        <end position="305"/>
    </location>
</feature>
<gene>
    <name evidence="4" type="primary">LOC108682274</name>
</gene>
<dbReference type="GO" id="GO:0061632">
    <property type="term" value="F:RNA lariat debranching enzyme activator activity"/>
    <property type="evidence" value="ECO:0007669"/>
    <property type="project" value="TreeGrafter"/>
</dbReference>
<feature type="compositionally biased region" description="Basic and acidic residues" evidence="1">
    <location>
        <begin position="289"/>
        <end position="298"/>
    </location>
</feature>
<dbReference type="PANTHER" id="PTHR12072:SF4">
    <property type="entry name" value="CWF19-LIKE PROTEIN 1"/>
    <property type="match status" value="1"/>
</dbReference>
<protein>
    <submittedName>
        <fullName evidence="4">CWF19-like protein 1</fullName>
    </submittedName>
</protein>
<dbReference type="InterPro" id="IPR040194">
    <property type="entry name" value="Cwf19-like"/>
</dbReference>
<evidence type="ECO:0000256" key="1">
    <source>
        <dbReference type="SAM" id="MobiDB-lite"/>
    </source>
</evidence>
<keyword evidence="3" id="KW-1185">Reference proteome</keyword>
<dbReference type="SUPFAM" id="SSF54197">
    <property type="entry name" value="HIT-like"/>
    <property type="match status" value="1"/>
</dbReference>
<dbReference type="Proteomes" id="UP000694843">
    <property type="component" value="Unplaced"/>
</dbReference>
<dbReference type="GO" id="GO:0071014">
    <property type="term" value="C:post-mRNA release spliceosomal complex"/>
    <property type="evidence" value="ECO:0007669"/>
    <property type="project" value="TreeGrafter"/>
</dbReference>
<evidence type="ECO:0000313" key="3">
    <source>
        <dbReference type="Proteomes" id="UP000694843"/>
    </source>
</evidence>
<accession>A0A8B7PNI5</accession>
<dbReference type="CDD" id="cd07380">
    <property type="entry name" value="MPP_CWF19_N"/>
    <property type="match status" value="1"/>
</dbReference>